<feature type="compositionally biased region" description="Basic and acidic residues" evidence="6">
    <location>
        <begin position="563"/>
        <end position="575"/>
    </location>
</feature>
<dbReference type="PANTHER" id="PTHR47544">
    <property type="entry name" value="RHO GUANINE NUCLEOTIDE EXCHANGE FACTOR 4"/>
    <property type="match status" value="1"/>
</dbReference>
<feature type="compositionally biased region" description="Polar residues" evidence="6">
    <location>
        <begin position="465"/>
        <end position="477"/>
    </location>
</feature>
<feature type="compositionally biased region" description="Polar residues" evidence="6">
    <location>
        <begin position="1802"/>
        <end position="1815"/>
    </location>
</feature>
<feature type="compositionally biased region" description="Low complexity" evidence="6">
    <location>
        <begin position="443"/>
        <end position="454"/>
    </location>
</feature>
<gene>
    <name evidence="11" type="primary">LOC118427625</name>
</gene>
<feature type="compositionally biased region" description="Basic and acidic residues" evidence="6">
    <location>
        <begin position="1044"/>
        <end position="1062"/>
    </location>
</feature>
<feature type="region of interest" description="Disordered" evidence="6">
    <location>
        <begin position="1371"/>
        <end position="1390"/>
    </location>
</feature>
<feature type="compositionally biased region" description="Basic residues" evidence="6">
    <location>
        <begin position="596"/>
        <end position="606"/>
    </location>
</feature>
<reference evidence="11" key="2">
    <citation type="submission" date="2025-08" db="UniProtKB">
        <authorList>
            <consortium name="RefSeq"/>
        </authorList>
    </citation>
    <scope>IDENTIFICATION</scope>
    <source>
        <strain evidence="11">S238N-H82</strain>
        <tissue evidence="11">Testes</tissue>
    </source>
</reference>
<feature type="compositionally biased region" description="Polar residues" evidence="6">
    <location>
        <begin position="1784"/>
        <end position="1794"/>
    </location>
</feature>
<keyword evidence="10" id="KW-1185">Reference proteome</keyword>
<dbReference type="Pfam" id="PF22697">
    <property type="entry name" value="SOS1_NGEF_PH"/>
    <property type="match status" value="1"/>
</dbReference>
<feature type="region of interest" description="Disordered" evidence="6">
    <location>
        <begin position="2187"/>
        <end position="2322"/>
    </location>
</feature>
<dbReference type="OMA" id="TEDATIC"/>
<evidence type="ECO:0000256" key="2">
    <source>
        <dbReference type="ARBA" id="ARBA00022443"/>
    </source>
</evidence>
<feature type="compositionally biased region" description="Polar residues" evidence="6">
    <location>
        <begin position="2190"/>
        <end position="2201"/>
    </location>
</feature>
<feature type="region of interest" description="Disordered" evidence="6">
    <location>
        <begin position="198"/>
        <end position="265"/>
    </location>
</feature>
<feature type="region of interest" description="Disordered" evidence="6">
    <location>
        <begin position="371"/>
        <end position="969"/>
    </location>
</feature>
<feature type="compositionally biased region" description="Polar residues" evidence="6">
    <location>
        <begin position="894"/>
        <end position="918"/>
    </location>
</feature>
<feature type="compositionally biased region" description="Polar residues" evidence="6">
    <location>
        <begin position="835"/>
        <end position="856"/>
    </location>
</feature>
<feature type="compositionally biased region" description="Polar residues" evidence="6">
    <location>
        <begin position="1887"/>
        <end position="1900"/>
    </location>
</feature>
<dbReference type="SMART" id="SM00325">
    <property type="entry name" value="RhoGEF"/>
    <property type="match status" value="1"/>
</dbReference>
<feature type="compositionally biased region" description="Polar residues" evidence="6">
    <location>
        <begin position="623"/>
        <end position="640"/>
    </location>
</feature>
<feature type="compositionally biased region" description="Polar residues" evidence="6">
    <location>
        <begin position="1063"/>
        <end position="1077"/>
    </location>
</feature>
<feature type="region of interest" description="Disordered" evidence="6">
    <location>
        <begin position="2029"/>
        <end position="2154"/>
    </location>
</feature>
<comment type="subcellular location">
    <subcellularLocation>
        <location evidence="1">Cytoplasm</location>
    </subcellularLocation>
</comment>
<evidence type="ECO:0000259" key="9">
    <source>
        <dbReference type="PROSITE" id="PS50010"/>
    </source>
</evidence>
<dbReference type="GO" id="GO:0005737">
    <property type="term" value="C:cytoplasm"/>
    <property type="evidence" value="ECO:0007669"/>
    <property type="project" value="UniProtKB-SubCell"/>
</dbReference>
<dbReference type="InterPro" id="IPR000219">
    <property type="entry name" value="DH_dom"/>
</dbReference>
<evidence type="ECO:0000313" key="11">
    <source>
        <dbReference type="RefSeq" id="XP_035693389.1"/>
    </source>
</evidence>
<dbReference type="PROSITE" id="PS00741">
    <property type="entry name" value="DH_1"/>
    <property type="match status" value="1"/>
</dbReference>
<keyword evidence="4" id="KW-0344">Guanine-nucleotide releasing factor</keyword>
<evidence type="ECO:0000256" key="3">
    <source>
        <dbReference type="ARBA" id="ARBA00022490"/>
    </source>
</evidence>
<dbReference type="InterPro" id="IPR036028">
    <property type="entry name" value="SH3-like_dom_sf"/>
</dbReference>
<sequence>MAAAASAGKRASHPPSPGPTATKARVVAASPRLEKILTENGEKNKTRRQNLTKKPSVNDLDHQRHADVTNSQPFSKKLLLLTEEHKTRSEKKTRLQKLVFGRKGKLDILAKKPIGVESKKVGPGSEKFDEEGGGPSSGTHDPDVNKIDKISDEKGRVPAVVPSVSSDCAREDAICVLPSKHKVSLYNVEKGDEGKCERVNNIGQDTDCSKNRDHVSESTVLSEPQTIELDSNQDPKPSGKARKVLGYVSPLPKPSLSRADQSERSVDVTLDESTWSLSLDDSTFNSSSVFSKSFREKFSTPTSVRKFARSHLANIFTPRSHTKGSDRKKPSIVHLHIPSDVDVEGNDKNSGDTRKGTSFVIAEALENVVPKDITNAPPKSKKGLKFNGKSNREMESSESDQSRKSAGVVPLKVSTLKSSKEVTSVEQVPVTPANRVVRSRHVSTPTTPRSARPTGIPTPVKKRSQSATPQKSNTPSTPAKRDANLVHSGVSDNATTGVTKDKDVTRGRTPSNAPTSKQGAPKKVSNASSLKPLHTNGKQSTASTNKGPKNGQSLKPGQPVKKVSQESRVRKESGKTKTPQSPKQPPAKPQTEKPATHAKRRPRAARPKTMVIKSTDIVDIPLTKSNSQPDLTNLEATNGTDAVMPTKEEESSSNNTKENSVSEHQKAPKVAKKDLLKVPDKTTTRRSLGRPEKGLTSATKKTSSEEVDPAAGRKASQRAARSLVTNAKRQSLGVGKRRSITPARGPRQSQTDSGSKATGTTRRTAPSNGGRRSLLPEPQRKTLSNSVSNTPPTRVKKSSTDSSSSDGNVKRDDGTPHEEKPKVKKPAAPAGSGLSKGSKQVLASNGKSKQEIISSTRKPRNMVPASTKQVLKTAADEKARRRSAPPTTGARPKGQSTTLETRGIVQRQTRVAQKQTRVTKPDKEIKQGTSDPLSRNRKKNTVKEKQAVEKAGIVSSRSSSNESVSDSSAVKGNDAVTVLKGTEGMQTNVELQCTESGANPQGFTVGNLITPNTDNGESNGQLSPISDDPLASNIVSMDNSIKGSSHEPLREHNGAESTDKSQDVSSTFGESRTLDAASSVTKNVVGSKELSVVDVIITETPPQTSDNANRIEVQQASSIEKSSTENTRADMDHGEDVEFPMQLHVSVDDAQGEKTTDSSSQVSGINTAKEAVTKQEQQSSGISTGAAEGSDKEETRFVQLKIQDHSDAVIYEMLDVSQGGQKVGQVESEQKEEDVSCIQAENNRGNYGKTRPPAIQPPECFTSTLQVKLKSQRNENMQVDTQERSADSTQDLTCKHNSSNIIPCMEGKTDNELPEDVSQSSATDQSKYLRTAKQSGKDQVTCNVVEPSMSVKPDDADTTGPKEVGKQLSEDTISGVDDLPRSTRPCDSDDVLDGSLVSRGMRRAHGTLSLDKSKGQVACIFDSPNNITTATGMVCLDNMHSDLSSKDGHFMLQELKNYANDKMTDADNAPEALNVDLTNTQKCETNPKTKDIPESSKPLADHDKEQEAEQIQEEDNVKANCKAFLFSELGSPPYSLIKDQPLHSSLPNINGGEAVEKVASKMPSHMPMGSPPPVRRRKSVCFASCPASPTAPRLRRRHSSYIHPSLMGHLHHHQSLSAVDRLYPGGHLRRTLSLSGGHTPSELSSGQTTPSARGSHSELHLSPLVKRLQELCEEAEMEEGRKLRELCEEVQWEEGQRLQKLSEEVEREEGIVSQDEALNEAPTGLNGRPSTGEEGKNGAPHTANRAGSEDKRSGRGALTSEGQLRVSHHETSMLLPLPLTSSSQQEPESSNRQNNTRKRVSTSDVPNCVNTRPTTLTKSASEPAFVVDGKQQKYVIEIHLSPTQEVVAAGEDQKVARESVEHEHESVFLEGNAPSVVVTSPEKRQRNPFTRSQSLPVSPTINIVPCGDMHDKPDLPSNMAEVEDADDDWTRVVPRVLQKSDSISVPESSGGPFRRWSRSRTDSMNEALNDEGRIEMTDKEKLRSLDIDKDREVIHDIAHFLETQNEKPNSLPPDSMLTVAPGKIQKLEVESQSQSLPSSPMPSRRVGRHSLRSLPVSPHPENQPERSRSSTDSLDEHPRTNFLTAPVQPERPVTPKPYKKPASSSNSPSSSSPSSSYSHLSVNSPPPARPVTPKPHIRPSTLSGSSLSPKSSLLDIPQEDSVVMRPISPKFATITENTDVLAPQARLSAEPQSTGSPQLAKNRSRKTALSAKQNHVLMRISAAGSEDSGLGDSQSQLNLAVPSSEDKSLQKDAPNVQTNEETVRYRRATKQRRRRPKSDLGSWVQKAPVKSRRPLTIHGTPHQESIEENEHSDDDSTDGKSLDKLTSLRDAMNLFTVDSPKLNRRNTVHHMLGSPNHPGITQKMSGVKEESTTPRAYMRTVSAYSPPMGTPALKRSRSTPCSLDRTGRRRIHSIADKGSGTPRSTTVAVELSGPSSDSESDDDNEATSVPSSPAVNRRSSFTGIPPGQDIDEMFEEEDEVTYAEALWDHVTMDPDELGFRAGEVIEVTDLNHKDWWWGCIEDREGWFPAAFVRLRVNQEDTVEDYVAKMRQGTSVNLRRYSVSFCQNKDQMRSNVVNEILSTERDYIGHLRDIIEGYVKQCRKRPEMFSCETIKTVFGNIEEIYAFQTSFLKTLEHSSRRDLPHLSEVGKCFLQHREGFEIYSEYCNNHPNAVTELNQIMKSKKYRHFFEACRLLQNMIDLALDGFLLTPVQKICKYPLQLAELLKYTKPEHRDHEDVKAALEAMKDVANLINERKRRLENIDKIAGWQQDVEGWEGEDVLDRSSQLIYKGDVRVITAARGKVQDRTLFLFDHQMVFCKKDLLKRDSVAYKERMLTGPCQVKPIPDGKDKELQTSVKNALKLYDMDKEKTYILCLKTPEQKMRWQDAFQEEREKVADDKKKGFEIPLDVRKNAMNKSFRNKPCKPRADYRRMSKKYEVSEPSLQHVSLPRGISSKEVFAEVKQKRSIILPFFNFASKKSSRKASALN</sequence>
<feature type="compositionally biased region" description="Polar residues" evidence="6">
    <location>
        <begin position="747"/>
        <end position="767"/>
    </location>
</feature>
<feature type="compositionally biased region" description="Polar residues" evidence="6">
    <location>
        <begin position="1317"/>
        <end position="1342"/>
    </location>
</feature>
<feature type="region of interest" description="Disordered" evidence="6">
    <location>
        <begin position="1880"/>
        <end position="1900"/>
    </location>
</feature>
<feature type="compositionally biased region" description="Basic residues" evidence="6">
    <location>
        <begin position="2265"/>
        <end position="2276"/>
    </location>
</feature>
<feature type="region of interest" description="Disordered" evidence="6">
    <location>
        <begin position="2350"/>
        <end position="2469"/>
    </location>
</feature>
<evidence type="ECO:0000256" key="6">
    <source>
        <dbReference type="SAM" id="MobiDB-lite"/>
    </source>
</evidence>
<feature type="region of interest" description="Disordered" evidence="6">
    <location>
        <begin position="113"/>
        <end position="163"/>
    </location>
</feature>
<reference evidence="10" key="1">
    <citation type="journal article" date="2020" name="Nat. Ecol. Evol.">
        <title>Deeply conserved synteny resolves early events in vertebrate evolution.</title>
        <authorList>
            <person name="Simakov O."/>
            <person name="Marletaz F."/>
            <person name="Yue J.X."/>
            <person name="O'Connell B."/>
            <person name="Jenkins J."/>
            <person name="Brandt A."/>
            <person name="Calef R."/>
            <person name="Tung C.H."/>
            <person name="Huang T.K."/>
            <person name="Schmutz J."/>
            <person name="Satoh N."/>
            <person name="Yu J.K."/>
            <person name="Putnam N.H."/>
            <person name="Green R.E."/>
            <person name="Rokhsar D.S."/>
        </authorList>
    </citation>
    <scope>NUCLEOTIDE SEQUENCE [LARGE SCALE GENOMIC DNA]</scope>
    <source>
        <strain evidence="10">S238N-H82</strain>
    </source>
</reference>
<feature type="compositionally biased region" description="Low complexity" evidence="6">
    <location>
        <begin position="955"/>
        <end position="968"/>
    </location>
</feature>
<dbReference type="Pfam" id="PF00621">
    <property type="entry name" value="RhoGEF"/>
    <property type="match status" value="1"/>
</dbReference>
<dbReference type="InterPro" id="IPR001331">
    <property type="entry name" value="GDS_CDC24_CS"/>
</dbReference>
<name>A0A9J7M4Z6_BRAFL</name>
<feature type="compositionally biased region" description="Basic and acidic residues" evidence="6">
    <location>
        <begin position="2062"/>
        <end position="2079"/>
    </location>
</feature>
<dbReference type="OrthoDB" id="660555at2759"/>
<evidence type="ECO:0000259" key="7">
    <source>
        <dbReference type="PROSITE" id="PS50002"/>
    </source>
</evidence>
<evidence type="ECO:0000256" key="5">
    <source>
        <dbReference type="PROSITE-ProRule" id="PRU00192"/>
    </source>
</evidence>
<evidence type="ECO:0000259" key="8">
    <source>
        <dbReference type="PROSITE" id="PS50003"/>
    </source>
</evidence>
<dbReference type="SMART" id="SM00233">
    <property type="entry name" value="PH"/>
    <property type="match status" value="1"/>
</dbReference>
<keyword evidence="2 5" id="KW-0728">SH3 domain</keyword>
<feature type="compositionally biased region" description="Polar residues" evidence="6">
    <location>
        <begin position="1174"/>
        <end position="1183"/>
    </location>
</feature>
<feature type="compositionally biased region" description="Polar residues" evidence="6">
    <location>
        <begin position="217"/>
        <end position="235"/>
    </location>
</feature>
<proteinExistence type="predicted"/>
<feature type="compositionally biased region" description="Polar residues" evidence="6">
    <location>
        <begin position="781"/>
        <end position="792"/>
    </location>
</feature>
<dbReference type="InterPro" id="IPR011993">
    <property type="entry name" value="PH-like_dom_sf"/>
</dbReference>
<feature type="compositionally biased region" description="Polar residues" evidence="6">
    <location>
        <begin position="1287"/>
        <end position="1301"/>
    </location>
</feature>
<dbReference type="SMART" id="SM00326">
    <property type="entry name" value="SH3"/>
    <property type="match status" value="1"/>
</dbReference>
<feature type="compositionally biased region" description="Basic and acidic residues" evidence="6">
    <location>
        <begin position="32"/>
        <end position="44"/>
    </location>
</feature>
<feature type="compositionally biased region" description="Polar residues" evidence="6">
    <location>
        <begin position="1033"/>
        <end position="1043"/>
    </location>
</feature>
<dbReference type="Pfam" id="PF00018">
    <property type="entry name" value="SH3_1"/>
    <property type="match status" value="1"/>
</dbReference>
<dbReference type="Gene3D" id="2.30.30.40">
    <property type="entry name" value="SH3 Domains"/>
    <property type="match status" value="1"/>
</dbReference>
<evidence type="ECO:0000313" key="10">
    <source>
        <dbReference type="Proteomes" id="UP000001554"/>
    </source>
</evidence>
<protein>
    <submittedName>
        <fullName evidence="11">Uncharacterized protein LOC118427625 isoform X1</fullName>
    </submittedName>
</protein>
<keyword evidence="3" id="KW-0963">Cytoplasm</keyword>
<feature type="compositionally biased region" description="Low complexity" evidence="6">
    <location>
        <begin position="1772"/>
        <end position="1783"/>
    </location>
</feature>
<dbReference type="PROSITE" id="PS50010">
    <property type="entry name" value="DH_2"/>
    <property type="match status" value="1"/>
</dbReference>
<dbReference type="GO" id="GO:0035556">
    <property type="term" value="P:intracellular signal transduction"/>
    <property type="evidence" value="ECO:0007669"/>
    <property type="project" value="InterPro"/>
</dbReference>
<dbReference type="Proteomes" id="UP000001554">
    <property type="component" value="Chromosome 12"/>
</dbReference>
<dbReference type="Gene3D" id="1.20.900.10">
    <property type="entry name" value="Dbl homology (DH) domain"/>
    <property type="match status" value="1"/>
</dbReference>
<feature type="compositionally biased region" description="Polar residues" evidence="6">
    <location>
        <begin position="1009"/>
        <end position="1024"/>
    </location>
</feature>
<dbReference type="SUPFAM" id="SSF50044">
    <property type="entry name" value="SH3-domain"/>
    <property type="match status" value="1"/>
</dbReference>
<dbReference type="PROSITE" id="PS50002">
    <property type="entry name" value="SH3"/>
    <property type="match status" value="1"/>
</dbReference>
<feature type="compositionally biased region" description="Polar residues" evidence="6">
    <location>
        <begin position="2446"/>
        <end position="2462"/>
    </location>
</feature>
<feature type="compositionally biased region" description="Polar residues" evidence="6">
    <location>
        <begin position="1157"/>
        <end position="1166"/>
    </location>
</feature>
<feature type="compositionally biased region" description="Basic and acidic residues" evidence="6">
    <location>
        <begin position="1485"/>
        <end position="1507"/>
    </location>
</feature>
<feature type="compositionally biased region" description="Polar residues" evidence="6">
    <location>
        <begin position="536"/>
        <end position="555"/>
    </location>
</feature>
<feature type="region of interest" description="Disordered" evidence="6">
    <location>
        <begin position="1"/>
        <end position="73"/>
    </location>
</feature>
<feature type="compositionally biased region" description="Basic and acidic residues" evidence="6">
    <location>
        <begin position="660"/>
        <end position="693"/>
    </location>
</feature>
<feature type="compositionally biased region" description="Polar residues" evidence="6">
    <location>
        <begin position="508"/>
        <end position="518"/>
    </location>
</feature>
<feature type="compositionally biased region" description="Basic and acidic residues" evidence="6">
    <location>
        <begin position="140"/>
        <end position="156"/>
    </location>
</feature>
<feature type="domain" description="PH" evidence="8">
    <location>
        <begin position="2786"/>
        <end position="2893"/>
    </location>
</feature>
<evidence type="ECO:0000256" key="4">
    <source>
        <dbReference type="ARBA" id="ARBA00022658"/>
    </source>
</evidence>
<dbReference type="CDD" id="cd01224">
    <property type="entry name" value="PH_Collybistin_ASEF"/>
    <property type="match status" value="1"/>
</dbReference>
<feature type="region of interest" description="Disordered" evidence="6">
    <location>
        <begin position="1630"/>
        <end position="1660"/>
    </location>
</feature>
<feature type="compositionally biased region" description="Pro residues" evidence="6">
    <location>
        <begin position="2124"/>
        <end position="2133"/>
    </location>
</feature>
<feature type="compositionally biased region" description="Low complexity" evidence="6">
    <location>
        <begin position="2100"/>
        <end position="2123"/>
    </location>
</feature>
<dbReference type="Gene3D" id="2.30.29.30">
    <property type="entry name" value="Pleckstrin-homology domain (PH domain)/Phosphotyrosine-binding domain (PTB)"/>
    <property type="match status" value="1"/>
</dbReference>
<dbReference type="KEGG" id="bfo:118427625"/>
<feature type="region of interest" description="Disordered" evidence="6">
    <location>
        <begin position="1152"/>
        <end position="1192"/>
    </location>
</feature>
<feature type="compositionally biased region" description="Low complexity" evidence="6">
    <location>
        <begin position="2140"/>
        <end position="2154"/>
    </location>
</feature>
<dbReference type="PANTHER" id="PTHR47544:SF3">
    <property type="entry name" value="RHO GUANINE NUCLEOTIDE EXCHANGE FACTOR 4 ISOFORM X1"/>
    <property type="match status" value="1"/>
</dbReference>
<dbReference type="InterPro" id="IPR055251">
    <property type="entry name" value="SOS1_NGEF_PH"/>
</dbReference>
<dbReference type="PROSITE" id="PS50003">
    <property type="entry name" value="PH_DOMAIN"/>
    <property type="match status" value="1"/>
</dbReference>
<feature type="region of interest" description="Disordered" evidence="6">
    <location>
        <begin position="1695"/>
        <end position="1815"/>
    </location>
</feature>
<feature type="region of interest" description="Disordered" evidence="6">
    <location>
        <begin position="1276"/>
        <end position="1365"/>
    </location>
</feature>
<organism evidence="10 11">
    <name type="scientific">Branchiostoma floridae</name>
    <name type="common">Florida lancelet</name>
    <name type="synonym">Amphioxus</name>
    <dbReference type="NCBI Taxonomy" id="7739"/>
    <lineage>
        <taxon>Eukaryota</taxon>
        <taxon>Metazoa</taxon>
        <taxon>Chordata</taxon>
        <taxon>Cephalochordata</taxon>
        <taxon>Leptocardii</taxon>
        <taxon>Amphioxiformes</taxon>
        <taxon>Branchiostomatidae</taxon>
        <taxon>Branchiostoma</taxon>
    </lineage>
</organism>
<dbReference type="CDD" id="cd00160">
    <property type="entry name" value="RhoGEF"/>
    <property type="match status" value="1"/>
</dbReference>
<dbReference type="InterPro" id="IPR035899">
    <property type="entry name" value="DBL_dom_sf"/>
</dbReference>
<feature type="region of interest" description="Disordered" evidence="6">
    <location>
        <begin position="1009"/>
        <end position="1077"/>
    </location>
</feature>
<dbReference type="InterPro" id="IPR001849">
    <property type="entry name" value="PH_domain"/>
</dbReference>
<feature type="compositionally biased region" description="Basic and acidic residues" evidence="6">
    <location>
        <begin position="390"/>
        <end position="403"/>
    </location>
</feature>
<evidence type="ECO:0000256" key="1">
    <source>
        <dbReference type="ARBA" id="ARBA00004496"/>
    </source>
</evidence>
<feature type="compositionally biased region" description="Basic and acidic residues" evidence="6">
    <location>
        <begin position="808"/>
        <end position="821"/>
    </location>
</feature>
<feature type="compositionally biased region" description="Low complexity" evidence="6">
    <location>
        <begin position="2030"/>
        <end position="2044"/>
    </location>
</feature>
<dbReference type="CDD" id="cd11828">
    <property type="entry name" value="SH3_ARHGEF9_like"/>
    <property type="match status" value="1"/>
</dbReference>
<feature type="compositionally biased region" description="Basic and acidic residues" evidence="6">
    <location>
        <begin position="207"/>
        <end position="216"/>
    </location>
</feature>
<dbReference type="RefSeq" id="XP_035693389.1">
    <property type="nucleotide sequence ID" value="XM_035837496.1"/>
</dbReference>
<dbReference type="GO" id="GO:0005085">
    <property type="term" value="F:guanyl-nucleotide exchange factor activity"/>
    <property type="evidence" value="ECO:0007669"/>
    <property type="project" value="UniProtKB-KW"/>
</dbReference>
<feature type="domain" description="SH3" evidence="7">
    <location>
        <begin position="2478"/>
        <end position="2537"/>
    </location>
</feature>
<dbReference type="GeneID" id="118427625"/>
<dbReference type="InterPro" id="IPR001452">
    <property type="entry name" value="SH3_domain"/>
</dbReference>
<feature type="domain" description="DH" evidence="9">
    <location>
        <begin position="2571"/>
        <end position="2755"/>
    </location>
</feature>
<feature type="compositionally biased region" description="Basic and acidic residues" evidence="6">
    <location>
        <begin position="1378"/>
        <end position="1387"/>
    </location>
</feature>
<feature type="compositionally biased region" description="Basic and acidic residues" evidence="6">
    <location>
        <begin position="1695"/>
        <end position="1710"/>
    </location>
</feature>
<accession>A0A9J7M4Z6</accession>
<feature type="compositionally biased region" description="Polar residues" evidence="6">
    <location>
        <begin position="415"/>
        <end position="426"/>
    </location>
</feature>
<dbReference type="SUPFAM" id="SSF50729">
    <property type="entry name" value="PH domain-like"/>
    <property type="match status" value="1"/>
</dbReference>
<feature type="region of interest" description="Disordered" evidence="6">
    <location>
        <begin position="1481"/>
        <end position="1514"/>
    </location>
</feature>
<dbReference type="SUPFAM" id="SSF48065">
    <property type="entry name" value="DBL homology domain (DH-domain)"/>
    <property type="match status" value="1"/>
</dbReference>
<feature type="compositionally biased region" description="Polar residues" evidence="6">
    <location>
        <begin position="1632"/>
        <end position="1654"/>
    </location>
</feature>